<dbReference type="PANTHER" id="PTHR43544">
    <property type="entry name" value="SHORT-CHAIN DEHYDROGENASE/REDUCTASE"/>
    <property type="match status" value="1"/>
</dbReference>
<name>A0A8X6MUN5_NEPPI</name>
<dbReference type="SUPFAM" id="SSF51735">
    <property type="entry name" value="NAD(P)-binding Rossmann-fold domains"/>
    <property type="match status" value="1"/>
</dbReference>
<accession>A0A8X6MUN5</accession>
<dbReference type="InterPro" id="IPR036291">
    <property type="entry name" value="NAD(P)-bd_dom_sf"/>
</dbReference>
<dbReference type="GO" id="GO:0005737">
    <property type="term" value="C:cytoplasm"/>
    <property type="evidence" value="ECO:0007669"/>
    <property type="project" value="TreeGrafter"/>
</dbReference>
<proteinExistence type="predicted"/>
<dbReference type="GO" id="GO:0016491">
    <property type="term" value="F:oxidoreductase activity"/>
    <property type="evidence" value="ECO:0007669"/>
    <property type="project" value="TreeGrafter"/>
</dbReference>
<evidence type="ECO:0000313" key="2">
    <source>
        <dbReference type="Proteomes" id="UP000887013"/>
    </source>
</evidence>
<gene>
    <name evidence="1" type="primary">AVEN_26391_1</name>
    <name evidence="1" type="ORF">NPIL_325371</name>
</gene>
<organism evidence="1 2">
    <name type="scientific">Nephila pilipes</name>
    <name type="common">Giant wood spider</name>
    <name type="synonym">Nephila maculata</name>
    <dbReference type="NCBI Taxonomy" id="299642"/>
    <lineage>
        <taxon>Eukaryota</taxon>
        <taxon>Metazoa</taxon>
        <taxon>Ecdysozoa</taxon>
        <taxon>Arthropoda</taxon>
        <taxon>Chelicerata</taxon>
        <taxon>Arachnida</taxon>
        <taxon>Araneae</taxon>
        <taxon>Araneomorphae</taxon>
        <taxon>Entelegynae</taxon>
        <taxon>Araneoidea</taxon>
        <taxon>Nephilidae</taxon>
        <taxon>Nephila</taxon>
    </lineage>
</organism>
<dbReference type="PRINTS" id="PR00081">
    <property type="entry name" value="GDHRDH"/>
</dbReference>
<dbReference type="PANTHER" id="PTHR43544:SF33">
    <property type="entry name" value="C-FACTOR"/>
    <property type="match status" value="1"/>
</dbReference>
<dbReference type="AlphaFoldDB" id="A0A8X6MUN5"/>
<comment type="caution">
    <text evidence="1">The sequence shown here is derived from an EMBL/GenBank/DDBJ whole genome shotgun (WGS) entry which is preliminary data.</text>
</comment>
<protein>
    <submittedName>
        <fullName evidence="1">Uncharacterized protein</fullName>
    </submittedName>
</protein>
<dbReference type="InterPro" id="IPR002347">
    <property type="entry name" value="SDR_fam"/>
</dbReference>
<dbReference type="EMBL" id="BMAW01051129">
    <property type="protein sequence ID" value="GFS78783.1"/>
    <property type="molecule type" value="Genomic_DNA"/>
</dbReference>
<dbReference type="Gene3D" id="3.40.50.720">
    <property type="entry name" value="NAD(P)-binding Rossmann-like Domain"/>
    <property type="match status" value="1"/>
</dbReference>
<dbReference type="Pfam" id="PF00106">
    <property type="entry name" value="adh_short"/>
    <property type="match status" value="1"/>
</dbReference>
<keyword evidence="2" id="KW-1185">Reference proteome</keyword>
<sequence length="164" mass="18369">MEVKTAFVSGANRGIGLEMVKQLANLPMPPEIIFATYRDKKSIKNLEQIQNEVKGTEIILIQMDVSNSTDIKAAGKIVSDKLMDKGLNLLMNNAGIYKEEKLSEITEENLLNHFSTNAMGPILLFQPNFKPFRPHNSFLFMNLLRASIKLSVERDINSSKCTAP</sequence>
<dbReference type="Proteomes" id="UP000887013">
    <property type="component" value="Unassembled WGS sequence"/>
</dbReference>
<evidence type="ECO:0000313" key="1">
    <source>
        <dbReference type="EMBL" id="GFS78783.1"/>
    </source>
</evidence>
<reference evidence="1" key="1">
    <citation type="submission" date="2020-08" db="EMBL/GenBank/DDBJ databases">
        <title>Multicomponent nature underlies the extraordinary mechanical properties of spider dragline silk.</title>
        <authorList>
            <person name="Kono N."/>
            <person name="Nakamura H."/>
            <person name="Mori M."/>
            <person name="Yoshida Y."/>
            <person name="Ohtoshi R."/>
            <person name="Malay A.D."/>
            <person name="Moran D.A.P."/>
            <person name="Tomita M."/>
            <person name="Numata K."/>
            <person name="Arakawa K."/>
        </authorList>
    </citation>
    <scope>NUCLEOTIDE SEQUENCE</scope>
</reference>
<dbReference type="InterPro" id="IPR051468">
    <property type="entry name" value="Fungal_SecMetab_SDRs"/>
</dbReference>
<dbReference type="OrthoDB" id="6877434at2759"/>